<evidence type="ECO:0000313" key="6">
    <source>
        <dbReference type="Proteomes" id="UP001602245"/>
    </source>
</evidence>
<dbReference type="Gene3D" id="3.40.190.10">
    <property type="entry name" value="Periplasmic binding protein-like II"/>
    <property type="match status" value="2"/>
</dbReference>
<dbReference type="PROSITE" id="PS51257">
    <property type="entry name" value="PROKAR_LIPOPROTEIN"/>
    <property type="match status" value="1"/>
</dbReference>
<organism evidence="5 6">
    <name type="scientific">Paractinoplanes globisporus</name>
    <dbReference type="NCBI Taxonomy" id="113565"/>
    <lineage>
        <taxon>Bacteria</taxon>
        <taxon>Bacillati</taxon>
        <taxon>Actinomycetota</taxon>
        <taxon>Actinomycetes</taxon>
        <taxon>Micromonosporales</taxon>
        <taxon>Micromonosporaceae</taxon>
        <taxon>Paractinoplanes</taxon>
    </lineage>
</organism>
<gene>
    <name evidence="5" type="ORF">ACFY35_10420</name>
</gene>
<protein>
    <submittedName>
        <fullName evidence="5">Spermidine/putrescine ABC transporter substrate-binding protein</fullName>
    </submittedName>
</protein>
<evidence type="ECO:0000256" key="1">
    <source>
        <dbReference type="ARBA" id="ARBA00004418"/>
    </source>
</evidence>
<evidence type="ECO:0000256" key="3">
    <source>
        <dbReference type="ARBA" id="ARBA00022729"/>
    </source>
</evidence>
<sequence>MDRRDLLKLAGLLGGATALGGCGFAQTEAPAAAEESQAPPIEMKVDGDLVYFNWADYIDPDVKAGFAKEYGVKVIESNFDSMESMTAKLTAGNAYDVIFPSDKFAERLVKAGKLRAIDHAQLTNSEKVFGTYDYFQNPWYDQNSAHTIPNTMYKTGIGWRKDKLGAKLTGSWNDLWDTRANGKKFLLDDRDEVLGLAALRLGYDINTAKPDELDKMVALIKDLRPHLRGFSSDTTHNLSGGSSWLQQMWSGDIVAVIGQADKPELYGFESPTEGAPTGSDTYAIPVDAKHPGTAMLFIDYMLRPENAIKNIEYIGYPMPIKGTEQAYAKLVEPVPESVVTVDDLAKAINFHNGTAEETQARDAAYTEIKAA</sequence>
<dbReference type="PROSITE" id="PS51318">
    <property type="entry name" value="TAT"/>
    <property type="match status" value="1"/>
</dbReference>
<comment type="subcellular location">
    <subcellularLocation>
        <location evidence="1">Periplasm</location>
    </subcellularLocation>
</comment>
<reference evidence="5 6" key="1">
    <citation type="submission" date="2024-10" db="EMBL/GenBank/DDBJ databases">
        <title>The Natural Products Discovery Center: Release of the First 8490 Sequenced Strains for Exploring Actinobacteria Biosynthetic Diversity.</title>
        <authorList>
            <person name="Kalkreuter E."/>
            <person name="Kautsar S.A."/>
            <person name="Yang D."/>
            <person name="Bader C.D."/>
            <person name="Teijaro C.N."/>
            <person name="Fluegel L."/>
            <person name="Davis C.M."/>
            <person name="Simpson J.R."/>
            <person name="Lauterbach L."/>
            <person name="Steele A.D."/>
            <person name="Gui C."/>
            <person name="Meng S."/>
            <person name="Li G."/>
            <person name="Viehrig K."/>
            <person name="Ye F."/>
            <person name="Su P."/>
            <person name="Kiefer A.F."/>
            <person name="Nichols A."/>
            <person name="Cepeda A.J."/>
            <person name="Yan W."/>
            <person name="Fan B."/>
            <person name="Jiang Y."/>
            <person name="Adhikari A."/>
            <person name="Zheng C.-J."/>
            <person name="Schuster L."/>
            <person name="Cowan T.M."/>
            <person name="Smanski M.J."/>
            <person name="Chevrette M.G."/>
            <person name="De Carvalho L.P.S."/>
            <person name="Shen B."/>
        </authorList>
    </citation>
    <scope>NUCLEOTIDE SEQUENCE [LARGE SCALE GENOMIC DNA]</scope>
    <source>
        <strain evidence="5 6">NPDC000087</strain>
    </source>
</reference>
<dbReference type="InterPro" id="IPR006059">
    <property type="entry name" value="SBP"/>
</dbReference>
<keyword evidence="4" id="KW-0574">Periplasm</keyword>
<keyword evidence="3" id="KW-0732">Signal</keyword>
<dbReference type="CDD" id="cd13590">
    <property type="entry name" value="PBP2_PotD_PotF_like"/>
    <property type="match status" value="1"/>
</dbReference>
<comment type="caution">
    <text evidence="5">The sequence shown here is derived from an EMBL/GenBank/DDBJ whole genome shotgun (WGS) entry which is preliminary data.</text>
</comment>
<dbReference type="PRINTS" id="PR00909">
    <property type="entry name" value="SPERMDNBNDNG"/>
</dbReference>
<dbReference type="RefSeq" id="WP_040432371.1">
    <property type="nucleotide sequence ID" value="NZ_JBIAZU010000002.1"/>
</dbReference>
<evidence type="ECO:0000256" key="2">
    <source>
        <dbReference type="ARBA" id="ARBA00022448"/>
    </source>
</evidence>
<evidence type="ECO:0000313" key="5">
    <source>
        <dbReference type="EMBL" id="MFF5289846.1"/>
    </source>
</evidence>
<dbReference type="InterPro" id="IPR006311">
    <property type="entry name" value="TAT_signal"/>
</dbReference>
<evidence type="ECO:0000256" key="4">
    <source>
        <dbReference type="ARBA" id="ARBA00022764"/>
    </source>
</evidence>
<dbReference type="PANTHER" id="PTHR30222:SF17">
    <property type="entry name" value="SPERMIDINE_PUTRESCINE-BINDING PERIPLASMIC PROTEIN"/>
    <property type="match status" value="1"/>
</dbReference>
<keyword evidence="2" id="KW-0813">Transport</keyword>
<dbReference type="SUPFAM" id="SSF53850">
    <property type="entry name" value="Periplasmic binding protein-like II"/>
    <property type="match status" value="1"/>
</dbReference>
<dbReference type="Proteomes" id="UP001602245">
    <property type="component" value="Unassembled WGS sequence"/>
</dbReference>
<dbReference type="InterPro" id="IPR001188">
    <property type="entry name" value="Sperm_putr-bd"/>
</dbReference>
<proteinExistence type="predicted"/>
<dbReference type="Pfam" id="PF13416">
    <property type="entry name" value="SBP_bac_8"/>
    <property type="match status" value="1"/>
</dbReference>
<name>A0ABW6WCE1_9ACTN</name>
<keyword evidence="6" id="KW-1185">Reference proteome</keyword>
<dbReference type="PANTHER" id="PTHR30222">
    <property type="entry name" value="SPERMIDINE/PUTRESCINE-BINDING PERIPLASMIC PROTEIN"/>
    <property type="match status" value="1"/>
</dbReference>
<dbReference type="EMBL" id="JBIAZU010000002">
    <property type="protein sequence ID" value="MFF5289846.1"/>
    <property type="molecule type" value="Genomic_DNA"/>
</dbReference>
<accession>A0ABW6WCE1</accession>